<dbReference type="EMBL" id="MN740989">
    <property type="protein sequence ID" value="QHU21361.1"/>
    <property type="molecule type" value="Genomic_DNA"/>
</dbReference>
<name>A0A6C0KVT5_9ZZZZ</name>
<proteinExistence type="predicted"/>
<sequence length="119" mass="12959">MPYGNYYYGKDGFQYKKNGGAGVKRIANNSISNKPQELDNKYIPGSGVGATNISNRRAMINHASTCYSYKCGNSNYLATAPPPPIVNNVVANIDDTIQFVWTQESAGGSPILFFNINIV</sequence>
<accession>A0A6C0KVT5</accession>
<organism evidence="1">
    <name type="scientific">viral metagenome</name>
    <dbReference type="NCBI Taxonomy" id="1070528"/>
    <lineage>
        <taxon>unclassified sequences</taxon>
        <taxon>metagenomes</taxon>
        <taxon>organismal metagenomes</taxon>
    </lineage>
</organism>
<dbReference type="AlphaFoldDB" id="A0A6C0KVT5"/>
<evidence type="ECO:0000313" key="1">
    <source>
        <dbReference type="EMBL" id="QHU21361.1"/>
    </source>
</evidence>
<reference evidence="1" key="1">
    <citation type="journal article" date="2020" name="Nature">
        <title>Giant virus diversity and host interactions through global metagenomics.</title>
        <authorList>
            <person name="Schulz F."/>
            <person name="Roux S."/>
            <person name="Paez-Espino D."/>
            <person name="Jungbluth S."/>
            <person name="Walsh D.A."/>
            <person name="Denef V.J."/>
            <person name="McMahon K.D."/>
            <person name="Konstantinidis K.T."/>
            <person name="Eloe-Fadrosh E.A."/>
            <person name="Kyrpides N.C."/>
            <person name="Woyke T."/>
        </authorList>
    </citation>
    <scope>NUCLEOTIDE SEQUENCE</scope>
    <source>
        <strain evidence="1">GVMAG-S-3300013094-109</strain>
    </source>
</reference>
<protein>
    <submittedName>
        <fullName evidence="1">Uncharacterized protein</fullName>
    </submittedName>
</protein>